<feature type="signal peptide" evidence="11">
    <location>
        <begin position="1"/>
        <end position="20"/>
    </location>
</feature>
<feature type="domain" description="Porin" evidence="12">
    <location>
        <begin position="7"/>
        <end position="312"/>
    </location>
</feature>
<dbReference type="InterPro" id="IPR050298">
    <property type="entry name" value="Gram-neg_bact_OMP"/>
</dbReference>
<dbReference type="InterPro" id="IPR033900">
    <property type="entry name" value="Gram_neg_porin_domain"/>
</dbReference>
<evidence type="ECO:0000256" key="10">
    <source>
        <dbReference type="ARBA" id="ARBA00023237"/>
    </source>
</evidence>
<dbReference type="EMBL" id="CAJPUY010000008">
    <property type="protein sequence ID" value="CAG2141856.1"/>
    <property type="molecule type" value="Genomic_DNA"/>
</dbReference>
<evidence type="ECO:0000256" key="1">
    <source>
        <dbReference type="ARBA" id="ARBA00004571"/>
    </source>
</evidence>
<evidence type="ECO:0000256" key="3">
    <source>
        <dbReference type="ARBA" id="ARBA00022448"/>
    </source>
</evidence>
<dbReference type="Gene3D" id="2.40.160.10">
    <property type="entry name" value="Porin"/>
    <property type="match status" value="1"/>
</dbReference>
<evidence type="ECO:0000256" key="8">
    <source>
        <dbReference type="ARBA" id="ARBA00023114"/>
    </source>
</evidence>
<evidence type="ECO:0000313" key="14">
    <source>
        <dbReference type="Proteomes" id="UP000672934"/>
    </source>
</evidence>
<dbReference type="GO" id="GO:0015288">
    <property type="term" value="F:porin activity"/>
    <property type="evidence" value="ECO:0007669"/>
    <property type="project" value="UniProtKB-KW"/>
</dbReference>
<keyword evidence="8" id="KW-0626">Porin</keyword>
<dbReference type="PANTHER" id="PTHR34501">
    <property type="entry name" value="PROTEIN YDDL-RELATED"/>
    <property type="match status" value="1"/>
</dbReference>
<dbReference type="CDD" id="cd00342">
    <property type="entry name" value="gram_neg_porins"/>
    <property type="match status" value="1"/>
</dbReference>
<evidence type="ECO:0000256" key="7">
    <source>
        <dbReference type="ARBA" id="ARBA00023065"/>
    </source>
</evidence>
<dbReference type="AlphaFoldDB" id="A0A916NDQ7"/>
<comment type="caution">
    <text evidence="13">The sequence shown here is derived from an EMBL/GenBank/DDBJ whole genome shotgun (WGS) entry which is preliminary data.</text>
</comment>
<keyword evidence="5" id="KW-0812">Transmembrane</keyword>
<dbReference type="InterPro" id="IPR002299">
    <property type="entry name" value="Porin_Neis"/>
</dbReference>
<keyword evidence="7" id="KW-0406">Ion transport</keyword>
<keyword evidence="10" id="KW-0998">Cell outer membrane</keyword>
<keyword evidence="3" id="KW-0813">Transport</keyword>
<evidence type="ECO:0000256" key="5">
    <source>
        <dbReference type="ARBA" id="ARBA00022692"/>
    </source>
</evidence>
<sequence length="348" mass="37177">MKQKMLAVTAAVLASTGAYAQSSVTLYGVADVGVEYLSKADGTHSRVAMTSGNMSGSRWGIRGVEDLGGGLKGVFTLESGFTIDDGKTADTTGNRFFNRQAYVGLQSSYGTVTLGRHQTPLYDYSLMYDPMAIASRYSIAVQDPTMGSQRADNSIKYLGTFGGLTASALYSFGYNANGEIPGNYKAGKEYSAGLNYATGPLSVGAVYDLMQPNDVVKDQRFSVAGTYAFGPAKAFAGYRWEHVTTGVASAVANLYWLGLGYQVTPALSLTGAAYYQDLRSTKADPWSFVVSADYAFSKRTDAYFNMGYVLNRSDNNVGIYSNALLGGSNATGDKINQFGALVGIRHKF</sequence>
<organism evidence="13 14">
    <name type="scientific">Cupriavidus yeoncheonensis</name>
    <dbReference type="NCBI Taxonomy" id="1462994"/>
    <lineage>
        <taxon>Bacteria</taxon>
        <taxon>Pseudomonadati</taxon>
        <taxon>Pseudomonadota</taxon>
        <taxon>Betaproteobacteria</taxon>
        <taxon>Burkholderiales</taxon>
        <taxon>Burkholderiaceae</taxon>
        <taxon>Cupriavidus</taxon>
    </lineage>
</organism>
<comment type="subcellular location">
    <subcellularLocation>
        <location evidence="1">Cell outer membrane</location>
        <topology evidence="1">Multi-pass membrane protein</topology>
    </subcellularLocation>
</comment>
<dbReference type="PRINTS" id="PR00184">
    <property type="entry name" value="NEISSPPORIN"/>
</dbReference>
<evidence type="ECO:0000256" key="4">
    <source>
        <dbReference type="ARBA" id="ARBA00022452"/>
    </source>
</evidence>
<evidence type="ECO:0000259" key="12">
    <source>
        <dbReference type="Pfam" id="PF13609"/>
    </source>
</evidence>
<evidence type="ECO:0000256" key="11">
    <source>
        <dbReference type="SAM" id="SignalP"/>
    </source>
</evidence>
<feature type="chain" id="PRO_5036698918" evidence="11">
    <location>
        <begin position="21"/>
        <end position="348"/>
    </location>
</feature>
<comment type="subunit">
    <text evidence="2">Homotrimer.</text>
</comment>
<keyword evidence="6 11" id="KW-0732">Signal</keyword>
<evidence type="ECO:0000256" key="6">
    <source>
        <dbReference type="ARBA" id="ARBA00022729"/>
    </source>
</evidence>
<keyword evidence="9" id="KW-0472">Membrane</keyword>
<proteinExistence type="predicted"/>
<accession>A0A916NDQ7</accession>
<dbReference type="PANTHER" id="PTHR34501:SF9">
    <property type="entry name" value="MAJOR OUTER MEMBRANE PROTEIN P.IA"/>
    <property type="match status" value="1"/>
</dbReference>
<name>A0A916NDQ7_9BURK</name>
<gene>
    <name evidence="13" type="ORF">LMG31506_02542</name>
</gene>
<dbReference type="GO" id="GO:0009279">
    <property type="term" value="C:cell outer membrane"/>
    <property type="evidence" value="ECO:0007669"/>
    <property type="project" value="UniProtKB-SubCell"/>
</dbReference>
<dbReference type="RefSeq" id="WP_211947497.1">
    <property type="nucleotide sequence ID" value="NZ_CAJPUY010000008.1"/>
</dbReference>
<keyword evidence="14" id="KW-1185">Reference proteome</keyword>
<keyword evidence="4" id="KW-1134">Transmembrane beta strand</keyword>
<reference evidence="13" key="1">
    <citation type="submission" date="2021-03" db="EMBL/GenBank/DDBJ databases">
        <authorList>
            <person name="Peeters C."/>
        </authorList>
    </citation>
    <scope>NUCLEOTIDE SEQUENCE</scope>
    <source>
        <strain evidence="13">LMG 31506</strain>
    </source>
</reference>
<dbReference type="GO" id="GO:0034220">
    <property type="term" value="P:monoatomic ion transmembrane transport"/>
    <property type="evidence" value="ECO:0007669"/>
    <property type="project" value="InterPro"/>
</dbReference>
<dbReference type="Pfam" id="PF13609">
    <property type="entry name" value="Porin_4"/>
    <property type="match status" value="1"/>
</dbReference>
<evidence type="ECO:0000313" key="13">
    <source>
        <dbReference type="EMBL" id="CAG2141856.1"/>
    </source>
</evidence>
<dbReference type="InterPro" id="IPR001702">
    <property type="entry name" value="Porin_Gram-ve"/>
</dbReference>
<dbReference type="GO" id="GO:0046930">
    <property type="term" value="C:pore complex"/>
    <property type="evidence" value="ECO:0007669"/>
    <property type="project" value="UniProtKB-KW"/>
</dbReference>
<evidence type="ECO:0000256" key="2">
    <source>
        <dbReference type="ARBA" id="ARBA00011233"/>
    </source>
</evidence>
<protein>
    <submittedName>
        <fullName evidence="13">Outer membrane porin protein 32</fullName>
    </submittedName>
</protein>
<dbReference type="SUPFAM" id="SSF56935">
    <property type="entry name" value="Porins"/>
    <property type="match status" value="1"/>
</dbReference>
<dbReference type="Proteomes" id="UP000672934">
    <property type="component" value="Unassembled WGS sequence"/>
</dbReference>
<evidence type="ECO:0000256" key="9">
    <source>
        <dbReference type="ARBA" id="ARBA00023136"/>
    </source>
</evidence>
<dbReference type="PRINTS" id="PR00182">
    <property type="entry name" value="ECOLNEIPORIN"/>
</dbReference>
<dbReference type="InterPro" id="IPR023614">
    <property type="entry name" value="Porin_dom_sf"/>
</dbReference>